<dbReference type="InterPro" id="IPR000421">
    <property type="entry name" value="FA58C"/>
</dbReference>
<feature type="compositionally biased region" description="Polar residues" evidence="1">
    <location>
        <begin position="41"/>
        <end position="51"/>
    </location>
</feature>
<dbReference type="Gene3D" id="3.30.386.10">
    <property type="entry name" value="Chitosanase, subunit A, domain 2"/>
    <property type="match status" value="1"/>
</dbReference>
<feature type="domain" description="F5/8 type C" evidence="2">
    <location>
        <begin position="22"/>
        <end position="163"/>
    </location>
</feature>
<feature type="region of interest" description="Disordered" evidence="1">
    <location>
        <begin position="166"/>
        <end position="204"/>
    </location>
</feature>
<keyword evidence="4" id="KW-1185">Reference proteome</keyword>
<dbReference type="PROSITE" id="PS60000">
    <property type="entry name" value="CHITOSANASE_46_80"/>
    <property type="match status" value="1"/>
</dbReference>
<sequence>MKIPGRLVGIGAAAVLVGGVTVAVTTYGAEAAAETLLSQGKPATSSSNELSSLGPGNAVDGNTGTRWASAEGVDPQWIRVDLGAPKTITHVNLNWEAAYGKSYQIQTSPDGSTWTNIYSTTTGNGATDDLTGLNGTGRYVRVLGTARGTTYGYSLWEFKVYGSDGTTPSPSASASPSKSPSASPTKSSSPSSSPSAGKDLTDPRKKDIAMQLVSSAENSSLDWKAQYKYIEDIGDGRGYTAGIIGFCSGTGDMLELVELYTQRVPGNVLAKYLPALRNVDGSDSHAGLDPNFTRDWKTAAADPAFQTAQNDERDRVYFNPSVNQAKADGLRALGQFAYYDAIVMHGPGDSAVSFGGIRRAAMAKARTPAQGGDEFTYLNAFLDARVAAMKTEEAHSDTSRVDTAQRVFLNNRNFDLNPPLSWKVYGDPFNIPA</sequence>
<dbReference type="SUPFAM" id="SSF53955">
    <property type="entry name" value="Lysozyme-like"/>
    <property type="match status" value="1"/>
</dbReference>
<gene>
    <name evidence="3" type="ORF">ACFPIJ_39815</name>
</gene>
<name>A0ABV9W5L3_9ACTN</name>
<dbReference type="InterPro" id="IPR023346">
    <property type="entry name" value="Lysozyme-like_dom_sf"/>
</dbReference>
<dbReference type="Gene3D" id="1.20.141.10">
    <property type="entry name" value="Chitosanase, subunit A, domain 1"/>
    <property type="match status" value="1"/>
</dbReference>
<feature type="region of interest" description="Disordered" evidence="1">
    <location>
        <begin position="39"/>
        <end position="66"/>
    </location>
</feature>
<dbReference type="Proteomes" id="UP001595912">
    <property type="component" value="Unassembled WGS sequence"/>
</dbReference>
<dbReference type="InterPro" id="IPR023099">
    <property type="entry name" value="Glyco_hydro_46_N"/>
</dbReference>
<feature type="compositionally biased region" description="Low complexity" evidence="1">
    <location>
        <begin position="167"/>
        <end position="196"/>
    </location>
</feature>
<evidence type="ECO:0000259" key="2">
    <source>
        <dbReference type="PROSITE" id="PS50022"/>
    </source>
</evidence>
<dbReference type="PROSITE" id="PS50022">
    <property type="entry name" value="FA58C_3"/>
    <property type="match status" value="1"/>
</dbReference>
<dbReference type="RefSeq" id="WP_380123381.1">
    <property type="nucleotide sequence ID" value="NZ_JBHSIU010000054.1"/>
</dbReference>
<proteinExistence type="predicted"/>
<comment type="caution">
    <text evidence="3">The sequence shown here is derived from an EMBL/GenBank/DDBJ whole genome shotgun (WGS) entry which is preliminary data.</text>
</comment>
<dbReference type="SUPFAM" id="SSF49785">
    <property type="entry name" value="Galactose-binding domain-like"/>
    <property type="match status" value="1"/>
</dbReference>
<dbReference type="Gene3D" id="2.60.120.260">
    <property type="entry name" value="Galactose-binding domain-like"/>
    <property type="match status" value="1"/>
</dbReference>
<protein>
    <submittedName>
        <fullName evidence="3">Chitosanase</fullName>
    </submittedName>
</protein>
<accession>A0ABV9W5L3</accession>
<dbReference type="InterPro" id="IPR008979">
    <property type="entry name" value="Galactose-bd-like_sf"/>
</dbReference>
<reference evidence="4" key="1">
    <citation type="journal article" date="2019" name="Int. J. Syst. Evol. Microbiol.">
        <title>The Global Catalogue of Microorganisms (GCM) 10K type strain sequencing project: providing services to taxonomists for standard genome sequencing and annotation.</title>
        <authorList>
            <consortium name="The Broad Institute Genomics Platform"/>
            <consortium name="The Broad Institute Genome Sequencing Center for Infectious Disease"/>
            <person name="Wu L."/>
            <person name="Ma J."/>
        </authorList>
    </citation>
    <scope>NUCLEOTIDE SEQUENCE [LARGE SCALE GENOMIC DNA]</scope>
    <source>
        <strain evidence="4">CGMCC 4.7152</strain>
    </source>
</reference>
<evidence type="ECO:0000256" key="1">
    <source>
        <dbReference type="SAM" id="MobiDB-lite"/>
    </source>
</evidence>
<dbReference type="CDD" id="cd00978">
    <property type="entry name" value="chitosanase_GH46"/>
    <property type="match status" value="1"/>
</dbReference>
<dbReference type="EMBL" id="JBHSIU010000054">
    <property type="protein sequence ID" value="MFC5003960.1"/>
    <property type="molecule type" value="Genomic_DNA"/>
</dbReference>
<dbReference type="InterPro" id="IPR000400">
    <property type="entry name" value="Glyco_hydro_46"/>
</dbReference>
<evidence type="ECO:0000313" key="4">
    <source>
        <dbReference type="Proteomes" id="UP001595912"/>
    </source>
</evidence>
<evidence type="ECO:0000313" key="3">
    <source>
        <dbReference type="EMBL" id="MFC5003960.1"/>
    </source>
</evidence>
<dbReference type="Pfam" id="PF01374">
    <property type="entry name" value="Glyco_hydro_46"/>
    <property type="match status" value="1"/>
</dbReference>
<dbReference type="Pfam" id="PF00754">
    <property type="entry name" value="F5_F8_type_C"/>
    <property type="match status" value="1"/>
</dbReference>
<organism evidence="3 4">
    <name type="scientific">Dactylosporangium cerinum</name>
    <dbReference type="NCBI Taxonomy" id="1434730"/>
    <lineage>
        <taxon>Bacteria</taxon>
        <taxon>Bacillati</taxon>
        <taxon>Actinomycetota</taxon>
        <taxon>Actinomycetes</taxon>
        <taxon>Micromonosporales</taxon>
        <taxon>Micromonosporaceae</taxon>
        <taxon>Dactylosporangium</taxon>
    </lineage>
</organism>